<reference evidence="2 3" key="1">
    <citation type="submission" date="2021-03" db="EMBL/GenBank/DDBJ databases">
        <title>Genomic Encyclopedia of Type Strains, Phase IV (KMG-IV): sequencing the most valuable type-strain genomes for metagenomic binning, comparative biology and taxonomic classification.</title>
        <authorList>
            <person name="Goeker M."/>
        </authorList>
    </citation>
    <scope>NUCLEOTIDE SEQUENCE [LARGE SCALE GENOMIC DNA]</scope>
    <source>
        <strain evidence="2 3">DSM 14349</strain>
    </source>
</reference>
<gene>
    <name evidence="2" type="ORF">J2Z32_002453</name>
</gene>
<keyword evidence="1" id="KW-0732">Signal</keyword>
<name>A0ABS4FTB1_9BACL</name>
<feature type="signal peptide" evidence="1">
    <location>
        <begin position="1"/>
        <end position="25"/>
    </location>
</feature>
<evidence type="ECO:0000313" key="3">
    <source>
        <dbReference type="Proteomes" id="UP001519272"/>
    </source>
</evidence>
<comment type="caution">
    <text evidence="2">The sequence shown here is derived from an EMBL/GenBank/DDBJ whole genome shotgun (WGS) entry which is preliminary data.</text>
</comment>
<organism evidence="2 3">
    <name type="scientific">Paenibacillus turicensis</name>
    <dbReference type="NCBI Taxonomy" id="160487"/>
    <lineage>
        <taxon>Bacteria</taxon>
        <taxon>Bacillati</taxon>
        <taxon>Bacillota</taxon>
        <taxon>Bacilli</taxon>
        <taxon>Bacillales</taxon>
        <taxon>Paenibacillaceae</taxon>
        <taxon>Paenibacillus</taxon>
    </lineage>
</organism>
<protein>
    <submittedName>
        <fullName evidence="2">Uncharacterized protein</fullName>
    </submittedName>
</protein>
<keyword evidence="3" id="KW-1185">Reference proteome</keyword>
<feature type="chain" id="PRO_5046621533" evidence="1">
    <location>
        <begin position="26"/>
        <end position="144"/>
    </location>
</feature>
<dbReference type="EMBL" id="JAGGKG010000010">
    <property type="protein sequence ID" value="MBP1905805.1"/>
    <property type="molecule type" value="Genomic_DNA"/>
</dbReference>
<sequence>MKRKNLFTMIVAIVLMLTSIPTIFAASSTVTIPQLNYFVQYSLSNNDTVEFKYTNLSATTQTAVFRITNAGFNDNSTSQVAGKLKGEYYLVYANGTSFKLGDINGTKLTGGIFNYLNQNASLVVKLQNVQGSSQTAFKIKFDSQ</sequence>
<accession>A0ABS4FTB1</accession>
<dbReference type="RefSeq" id="WP_210089421.1">
    <property type="nucleotide sequence ID" value="NZ_JAGGKG010000010.1"/>
</dbReference>
<proteinExistence type="predicted"/>
<dbReference type="Proteomes" id="UP001519272">
    <property type="component" value="Unassembled WGS sequence"/>
</dbReference>
<evidence type="ECO:0000313" key="2">
    <source>
        <dbReference type="EMBL" id="MBP1905805.1"/>
    </source>
</evidence>
<evidence type="ECO:0000256" key="1">
    <source>
        <dbReference type="SAM" id="SignalP"/>
    </source>
</evidence>